<dbReference type="GO" id="GO:0016787">
    <property type="term" value="F:hydrolase activity"/>
    <property type="evidence" value="ECO:0007669"/>
    <property type="project" value="UniProtKB-KW"/>
</dbReference>
<keyword evidence="9" id="KW-0732">Signal</keyword>
<evidence type="ECO:0000256" key="7">
    <source>
        <dbReference type="ARBA" id="ARBA00032572"/>
    </source>
</evidence>
<dbReference type="Pfam" id="PF00756">
    <property type="entry name" value="Esterase"/>
    <property type="match status" value="1"/>
</dbReference>
<protein>
    <recommendedName>
        <fullName evidence="7">Acyl-CoA:diacylglycerol acyltransferase</fullName>
        <ecNumber evidence="3">2.3.1.122</ecNumber>
        <ecNumber evidence="4">2.3.1.20</ecNumber>
    </recommendedName>
</protein>
<sequence length="337" mass="36433">MKITSTFRGWRRKVAAVASAAAVAASALTMAPAASAAGDRGSLRPGCEWDSYQYFTQKCQVYSPAMDRDIPVQIVASANGGNKALYLLDGLRSPADASDWVEHGNAPRTFEGSNVNLVIPGGGGGSFYTDWKRPSVSVHGPFVNMWETFLTQELPVYLEREFGISRTGNSIAGLSMGASAALSLAYNHRDQFGQALAFSGYLHTTAPGMTTAIEAAQLSAGYSSFDMWGAPMSAERVRNDPYLNVEKMKGLDLVITSANGVPDEVRDPKNLYRVVPKAGGVALESLSRLSTREFELRARTSGLDATFEYEPTGIHDWPTWDRNLQNSKARIEGFLGA</sequence>
<dbReference type="InterPro" id="IPR050583">
    <property type="entry name" value="Mycobacterial_A85_antigen"/>
</dbReference>
<reference evidence="10" key="2">
    <citation type="submission" date="2024-05" db="EMBL/GenBank/DDBJ databases">
        <authorList>
            <person name="Wolfe A."/>
        </authorList>
    </citation>
    <scope>NUCLEOTIDE SEQUENCE</scope>
    <source>
        <strain evidence="10">UMB1064</strain>
    </source>
</reference>
<dbReference type="GO" id="GO:0050348">
    <property type="term" value="F:trehalose O-mycolyltransferase activity"/>
    <property type="evidence" value="ECO:0007669"/>
    <property type="project" value="UniProtKB-EC"/>
</dbReference>
<dbReference type="PANTHER" id="PTHR48098:SF1">
    <property type="entry name" value="DIACYLGLYCEROL ACYLTRANSFERASE_MYCOLYLTRANSFERASE AG85A"/>
    <property type="match status" value="1"/>
</dbReference>
<evidence type="ECO:0000256" key="3">
    <source>
        <dbReference type="ARBA" id="ARBA00012820"/>
    </source>
</evidence>
<name>A0AAW9STC5_CORAY</name>
<gene>
    <name evidence="10" type="ORF">QP460_007295</name>
</gene>
<evidence type="ECO:0000256" key="4">
    <source>
        <dbReference type="ARBA" id="ARBA00013244"/>
    </source>
</evidence>
<dbReference type="InterPro" id="IPR029058">
    <property type="entry name" value="AB_hydrolase_fold"/>
</dbReference>
<dbReference type="GO" id="GO:0004144">
    <property type="term" value="F:diacylglycerol O-acyltransferase activity"/>
    <property type="evidence" value="ECO:0007669"/>
    <property type="project" value="UniProtKB-EC"/>
</dbReference>
<feature type="signal peptide" evidence="9">
    <location>
        <begin position="1"/>
        <end position="36"/>
    </location>
</feature>
<keyword evidence="10" id="KW-0378">Hydrolase</keyword>
<dbReference type="InterPro" id="IPR006311">
    <property type="entry name" value="TAT_signal"/>
</dbReference>
<accession>A0AAW9STC5</accession>
<proteinExistence type="inferred from homology"/>
<dbReference type="InterPro" id="IPR000801">
    <property type="entry name" value="Esterase-like"/>
</dbReference>
<evidence type="ECO:0000256" key="1">
    <source>
        <dbReference type="ARBA" id="ARBA00000697"/>
    </source>
</evidence>
<dbReference type="AlphaFoldDB" id="A0AAW9STC5"/>
<comment type="caution">
    <text evidence="10">The sequence shown here is derived from an EMBL/GenBank/DDBJ whole genome shotgun (WGS) entry which is preliminary data.</text>
</comment>
<feature type="chain" id="PRO_5043847038" description="Acyl-CoA:diacylglycerol acyltransferase" evidence="9">
    <location>
        <begin position="37"/>
        <end position="337"/>
    </location>
</feature>
<dbReference type="EC" id="2.3.1.122" evidence="3"/>
<evidence type="ECO:0000313" key="11">
    <source>
        <dbReference type="Proteomes" id="UP001223646"/>
    </source>
</evidence>
<comment type="catalytic activity">
    <reaction evidence="1">
        <text>2 alpha,alpha'-trehalose 6-mycolate = alpha,alpha'-trehalose 6,6'-bismycolate + alpha,alpha-trehalose</text>
        <dbReference type="Rhea" id="RHEA:23472"/>
        <dbReference type="ChEBI" id="CHEBI:16551"/>
        <dbReference type="ChEBI" id="CHEBI:18195"/>
        <dbReference type="ChEBI" id="CHEBI:18234"/>
        <dbReference type="EC" id="2.3.1.122"/>
    </reaction>
</comment>
<dbReference type="EMBL" id="JASOOY020000027">
    <property type="protein sequence ID" value="MEO3717388.1"/>
    <property type="molecule type" value="Genomic_DNA"/>
</dbReference>
<evidence type="ECO:0000313" key="10">
    <source>
        <dbReference type="EMBL" id="MEO3717388.1"/>
    </source>
</evidence>
<dbReference type="Gene3D" id="3.40.50.1820">
    <property type="entry name" value="alpha/beta hydrolase"/>
    <property type="match status" value="1"/>
</dbReference>
<dbReference type="SUPFAM" id="SSF53474">
    <property type="entry name" value="alpha/beta-Hydrolases"/>
    <property type="match status" value="1"/>
</dbReference>
<comment type="similarity">
    <text evidence="2">Belongs to the mycobacterial A85 antigen family.</text>
</comment>
<comment type="catalytic activity">
    <reaction evidence="8">
        <text>an acyl-CoA + a 1,2-diacyl-sn-glycerol = a triacyl-sn-glycerol + CoA</text>
        <dbReference type="Rhea" id="RHEA:10868"/>
        <dbReference type="ChEBI" id="CHEBI:17815"/>
        <dbReference type="ChEBI" id="CHEBI:57287"/>
        <dbReference type="ChEBI" id="CHEBI:58342"/>
        <dbReference type="ChEBI" id="CHEBI:64615"/>
        <dbReference type="EC" id="2.3.1.20"/>
    </reaction>
</comment>
<dbReference type="PROSITE" id="PS51318">
    <property type="entry name" value="TAT"/>
    <property type="match status" value="1"/>
</dbReference>
<keyword evidence="6" id="KW-0012">Acyltransferase</keyword>
<dbReference type="Proteomes" id="UP001223646">
    <property type="component" value="Unassembled WGS sequence"/>
</dbReference>
<dbReference type="RefSeq" id="WP_187400204.1">
    <property type="nucleotide sequence ID" value="NZ_JAFJMG010000002.1"/>
</dbReference>
<evidence type="ECO:0000256" key="6">
    <source>
        <dbReference type="ARBA" id="ARBA00023315"/>
    </source>
</evidence>
<evidence type="ECO:0000256" key="9">
    <source>
        <dbReference type="SAM" id="SignalP"/>
    </source>
</evidence>
<evidence type="ECO:0000256" key="8">
    <source>
        <dbReference type="ARBA" id="ARBA00048109"/>
    </source>
</evidence>
<evidence type="ECO:0000256" key="2">
    <source>
        <dbReference type="ARBA" id="ARBA00005874"/>
    </source>
</evidence>
<reference evidence="10" key="1">
    <citation type="submission" date="2023-05" db="EMBL/GenBank/DDBJ databases">
        <authorList>
            <person name="Du J."/>
        </authorList>
    </citation>
    <scope>NUCLEOTIDE SEQUENCE</scope>
    <source>
        <strain evidence="10">UMB1064</strain>
    </source>
</reference>
<keyword evidence="5" id="KW-0808">Transferase</keyword>
<evidence type="ECO:0000256" key="5">
    <source>
        <dbReference type="ARBA" id="ARBA00022679"/>
    </source>
</evidence>
<dbReference type="EC" id="2.3.1.20" evidence="4"/>
<dbReference type="PANTHER" id="PTHR48098">
    <property type="entry name" value="ENTEROCHELIN ESTERASE-RELATED"/>
    <property type="match status" value="1"/>
</dbReference>
<organism evidence="10 11">
    <name type="scientific">Corynebacterium amycolatum</name>
    <dbReference type="NCBI Taxonomy" id="43765"/>
    <lineage>
        <taxon>Bacteria</taxon>
        <taxon>Bacillati</taxon>
        <taxon>Actinomycetota</taxon>
        <taxon>Actinomycetes</taxon>
        <taxon>Mycobacteriales</taxon>
        <taxon>Corynebacteriaceae</taxon>
        <taxon>Corynebacterium</taxon>
    </lineage>
</organism>